<sequence>MKQLGRIRHTDSQWQGNQELENCKNQLVPKPVLGRSRDTLQSQLTEGIPALSSRVPRKRRQWTSSLLPFSRPDPHRTLTVPHPSLLCPFTQHLFSANYPLTSWG</sequence>
<dbReference type="Ensembl" id="ENSMSIT00000002767.1">
    <property type="protein sequence ID" value="ENSMSIP00000002176.1"/>
    <property type="gene ID" value="ENSMSIG00000002057.1"/>
</dbReference>
<evidence type="ECO:0000313" key="2">
    <source>
        <dbReference type="Proteomes" id="UP000694415"/>
    </source>
</evidence>
<name>A0A8C6MPP8_MUSSI</name>
<dbReference type="Proteomes" id="UP000694415">
    <property type="component" value="Unplaced"/>
</dbReference>
<evidence type="ECO:0000313" key="1">
    <source>
        <dbReference type="Ensembl" id="ENSMSIP00000002176.1"/>
    </source>
</evidence>
<accession>A0A8C6MPP8</accession>
<organism evidence="1 2">
    <name type="scientific">Mus spicilegus</name>
    <name type="common">Mound-building mouse</name>
    <dbReference type="NCBI Taxonomy" id="10103"/>
    <lineage>
        <taxon>Eukaryota</taxon>
        <taxon>Metazoa</taxon>
        <taxon>Chordata</taxon>
        <taxon>Craniata</taxon>
        <taxon>Vertebrata</taxon>
        <taxon>Euteleostomi</taxon>
        <taxon>Mammalia</taxon>
        <taxon>Eutheria</taxon>
        <taxon>Euarchontoglires</taxon>
        <taxon>Glires</taxon>
        <taxon>Rodentia</taxon>
        <taxon>Myomorpha</taxon>
        <taxon>Muroidea</taxon>
        <taxon>Muridae</taxon>
        <taxon>Murinae</taxon>
        <taxon>Mus</taxon>
        <taxon>Mus</taxon>
    </lineage>
</organism>
<protein>
    <submittedName>
        <fullName evidence="1">Uncharacterized protein</fullName>
    </submittedName>
</protein>
<reference evidence="1" key="1">
    <citation type="submission" date="2025-08" db="UniProtKB">
        <authorList>
            <consortium name="Ensembl"/>
        </authorList>
    </citation>
    <scope>IDENTIFICATION</scope>
</reference>
<dbReference type="AlphaFoldDB" id="A0A8C6MPP8"/>
<reference evidence="1" key="2">
    <citation type="submission" date="2025-09" db="UniProtKB">
        <authorList>
            <consortium name="Ensembl"/>
        </authorList>
    </citation>
    <scope>IDENTIFICATION</scope>
</reference>
<keyword evidence="2" id="KW-1185">Reference proteome</keyword>
<proteinExistence type="predicted"/>